<dbReference type="GO" id="GO:0016887">
    <property type="term" value="F:ATP hydrolysis activity"/>
    <property type="evidence" value="ECO:0007669"/>
    <property type="project" value="InterPro"/>
</dbReference>
<keyword evidence="4" id="KW-1185">Reference proteome</keyword>
<dbReference type="GeneID" id="36830620"/>
<name>A0A2U9IBF8_9CREN</name>
<dbReference type="InterPro" id="IPR027417">
    <property type="entry name" value="P-loop_NTPase"/>
</dbReference>
<dbReference type="Gene3D" id="3.40.50.300">
    <property type="entry name" value="P-loop containing nucleotide triphosphate hydrolases"/>
    <property type="match status" value="1"/>
</dbReference>
<proteinExistence type="inferred from homology"/>
<dbReference type="PANTHER" id="PTHR30486">
    <property type="entry name" value="TWITCHING MOTILITY PROTEIN PILT"/>
    <property type="match status" value="1"/>
</dbReference>
<evidence type="ECO:0000313" key="3">
    <source>
        <dbReference type="EMBL" id="AWR93334.1"/>
    </source>
</evidence>
<organism evidence="3 4">
    <name type="scientific">Acidianus brierleyi</name>
    <dbReference type="NCBI Taxonomy" id="41673"/>
    <lineage>
        <taxon>Archaea</taxon>
        <taxon>Thermoproteota</taxon>
        <taxon>Thermoprotei</taxon>
        <taxon>Sulfolobales</taxon>
        <taxon>Sulfolobaceae</taxon>
        <taxon>Acidianus</taxon>
    </lineage>
</organism>
<dbReference type="RefSeq" id="WP_110269218.1">
    <property type="nucleotide sequence ID" value="NZ_CP029289.2"/>
</dbReference>
<accession>A0A2U9IBF8</accession>
<evidence type="ECO:0000313" key="4">
    <source>
        <dbReference type="Proteomes" id="UP000248044"/>
    </source>
</evidence>
<gene>
    <name evidence="3" type="ORF">DFR85_00650</name>
</gene>
<reference evidence="3 4" key="1">
    <citation type="submission" date="2018-05" db="EMBL/GenBank/DDBJ databases">
        <title>Complete Genome Sequences of Extremely Thermoacidophilic, Metal-Mobilizing Type-Strain Members of the Archaeal Family Sulfolobaceae: Acidianus brierleyi DSM-1651T, Acidianus sulfidivorans DSM-18786T, Metallosphaera hakonensis DSM-7519T, and Metallosphaera prunae DSM-10039T.</title>
        <authorList>
            <person name="Counts J.A."/>
            <person name="Kelly R.M."/>
        </authorList>
    </citation>
    <scope>NUCLEOTIDE SEQUENCE [LARGE SCALE GENOMIC DNA]</scope>
    <source>
        <strain evidence="3 4">DSM 1651</strain>
    </source>
</reference>
<evidence type="ECO:0000259" key="2">
    <source>
        <dbReference type="Pfam" id="PF00437"/>
    </source>
</evidence>
<feature type="domain" description="Bacterial type II secretion system protein E" evidence="2">
    <location>
        <begin position="226"/>
        <end position="429"/>
    </location>
</feature>
<dbReference type="SUPFAM" id="SSF52540">
    <property type="entry name" value="P-loop containing nucleoside triphosphate hydrolases"/>
    <property type="match status" value="1"/>
</dbReference>
<evidence type="ECO:0000256" key="1">
    <source>
        <dbReference type="ARBA" id="ARBA00006611"/>
    </source>
</evidence>
<dbReference type="InterPro" id="IPR001482">
    <property type="entry name" value="T2SS/T4SS_dom"/>
</dbReference>
<sequence>MASILSKFKFNGNKASQGTIETEKIPVNLFPVSAPVEEITEIISDYEIAILDYVPPSVKNSFNKVNVELNIANPHVFITYDQDKGIYKYVLIEPPIDPSVFNIYKFFISEIERELLDKKEQIDLGKIIAESAIKRKDLEIIQGTRGDLQLLSTRGKVALYYLLRNMFGYNILTPLLADFKIEDISCSGLDLPVYVYHRDFEYIPTNITFREKMKVIDQDIDGTELLDEIVMRYVSLSGKTISIANPIADGILPKGDRIAATFRKEVSARGSSFVIRRFNDRPITILDLINSGVLSPQAAAYLWYAIDLRMSFMVIGVTGAGKTTMLNAILNLSKESMKIVSIEDIPELRLAQDNWVQLYSREVYGTTGKEISLMDLLKLSLRYRPDMIVVGEIRGQEAYVLFQALSTGHGGATTFHAYDTDSALKRLMNEPLNIPKEWVPMMNIVVNVRRLPVFVGEKLVLRRRVVGIDEVADYNDFRRVVNWDARSDFHNLDLDSAKVMRLRIEEIGKGLDEVKQEIDKRALYLKLLAASKDVIQNPESYREVKKYIIKYSLRPDEALKEAMRITSIKITNV</sequence>
<dbReference type="EMBL" id="CP029289">
    <property type="protein sequence ID" value="AWR93334.1"/>
    <property type="molecule type" value="Genomic_DNA"/>
</dbReference>
<protein>
    <submittedName>
        <fullName evidence="3">Type II secretion system protein E</fullName>
    </submittedName>
</protein>
<dbReference type="PANTHER" id="PTHR30486:SF6">
    <property type="entry name" value="TYPE IV PILUS RETRACTATION ATPASE PILT"/>
    <property type="match status" value="1"/>
</dbReference>
<dbReference type="Proteomes" id="UP000248044">
    <property type="component" value="Chromosome"/>
</dbReference>
<dbReference type="Pfam" id="PF00437">
    <property type="entry name" value="T2SSE"/>
    <property type="match status" value="1"/>
</dbReference>
<comment type="similarity">
    <text evidence="1">Belongs to the GSP E family.</text>
</comment>
<dbReference type="InterPro" id="IPR050921">
    <property type="entry name" value="T4SS_GSP_E_ATPase"/>
</dbReference>
<dbReference type="KEGG" id="abri:DFR85_00650"/>
<dbReference type="AlphaFoldDB" id="A0A2U9IBF8"/>
<dbReference type="OrthoDB" id="33500at2157"/>
<dbReference type="CDD" id="cd01130">
    <property type="entry name" value="VirB11-like_ATPase"/>
    <property type="match status" value="1"/>
</dbReference>
<dbReference type="Gene3D" id="3.30.450.380">
    <property type="match status" value="1"/>
</dbReference>